<dbReference type="SMART" id="SM00919">
    <property type="entry name" value="Malic_M"/>
    <property type="match status" value="1"/>
</dbReference>
<evidence type="ECO:0000256" key="2">
    <source>
        <dbReference type="ARBA" id="ARBA00001946"/>
    </source>
</evidence>
<keyword evidence="14" id="KW-1185">Reference proteome</keyword>
<gene>
    <name evidence="13" type="ORF">LX80_01384</name>
</gene>
<dbReference type="InterPro" id="IPR051674">
    <property type="entry name" value="Malate_Decarboxylase"/>
</dbReference>
<evidence type="ECO:0000259" key="12">
    <source>
        <dbReference type="SMART" id="SM01274"/>
    </source>
</evidence>
<dbReference type="GO" id="GO:0051287">
    <property type="term" value="F:NAD binding"/>
    <property type="evidence" value="ECO:0007669"/>
    <property type="project" value="InterPro"/>
</dbReference>
<accession>A0A2W7RY70</accession>
<feature type="binding site" evidence="10">
    <location>
        <position position="317"/>
    </location>
    <ligand>
        <name>a divalent metal cation</name>
        <dbReference type="ChEBI" id="CHEBI:60240"/>
    </ligand>
</feature>
<dbReference type="InterPro" id="IPR012188">
    <property type="entry name" value="ME_PTA"/>
</dbReference>
<dbReference type="Proteomes" id="UP000249720">
    <property type="component" value="Unassembled WGS sequence"/>
</dbReference>
<evidence type="ECO:0000256" key="10">
    <source>
        <dbReference type="PIRSR" id="PIRSR036684-3"/>
    </source>
</evidence>
<dbReference type="InterPro" id="IPR042112">
    <property type="entry name" value="P_AcTrfase_dom2"/>
</dbReference>
<protein>
    <submittedName>
        <fullName evidence="13">Malate dehydrogenase (Oxaloacetate-decarboxylating)(NADP+)</fullName>
    </submittedName>
</protein>
<name>A0A2W7RY70_9BACT</name>
<evidence type="ECO:0000256" key="6">
    <source>
        <dbReference type="ARBA" id="ARBA00023002"/>
    </source>
</evidence>
<keyword evidence="6" id="KW-0560">Oxidoreductase</keyword>
<dbReference type="FunFam" id="3.40.50.10380:FF:000003">
    <property type="entry name" value="NADP-dependent malic enzyme"/>
    <property type="match status" value="1"/>
</dbReference>
<feature type="binding site" evidence="10">
    <location>
        <position position="193"/>
    </location>
    <ligand>
        <name>a divalent metal cation</name>
        <dbReference type="ChEBI" id="CHEBI:60240"/>
    </ligand>
</feature>
<dbReference type="SUPFAM" id="SSF51735">
    <property type="entry name" value="NAD(P)-binding Rossmann-fold domains"/>
    <property type="match status" value="1"/>
</dbReference>
<feature type="binding site" evidence="10">
    <location>
        <begin position="107"/>
        <end position="114"/>
    </location>
    <ligand>
        <name>NADP(+)</name>
        <dbReference type="ChEBI" id="CHEBI:58349"/>
    </ligand>
</feature>
<feature type="binding site" evidence="9">
    <location>
        <position position="167"/>
    </location>
    <ligand>
        <name>a divalent metal cation</name>
        <dbReference type="ChEBI" id="CHEBI:60240"/>
    </ligand>
</feature>
<comment type="similarity">
    <text evidence="3">In the N-terminal section; belongs to the malic enzymes family.</text>
</comment>
<evidence type="ECO:0000313" key="14">
    <source>
        <dbReference type="Proteomes" id="UP000249720"/>
    </source>
</evidence>
<dbReference type="Gene3D" id="3.40.50.10380">
    <property type="entry name" value="Malic enzyme, N-terminal domain"/>
    <property type="match status" value="1"/>
</dbReference>
<dbReference type="InterPro" id="IPR045213">
    <property type="entry name" value="Malic_NAD-bd_bact_type"/>
</dbReference>
<comment type="cofactor">
    <cofactor evidence="1">
        <name>Mn(2+)</name>
        <dbReference type="ChEBI" id="CHEBI:29035"/>
    </cofactor>
</comment>
<dbReference type="Gene3D" id="3.40.50.720">
    <property type="entry name" value="NAD(P)-binding Rossmann-like Domain"/>
    <property type="match status" value="1"/>
</dbReference>
<dbReference type="GO" id="GO:0004470">
    <property type="term" value="F:malic enzyme activity"/>
    <property type="evidence" value="ECO:0007669"/>
    <property type="project" value="InterPro"/>
</dbReference>
<sequence length="808" mass="89544">MLPTAPNPEVSDTTGDAQSCISRQQKNAAMDIKKLKREEALEYHAKGRPGKIEVIPTKEAKTQRDLSLAYSPGVAEPCKAIKENPENIYKYTTKGNLVAVISNGTAVLGLGDIGPEASKPVMEGKGVLFKIFADIDVFDIEINEKDPEKFVAIVKSLEPTFGGINLEDIKAPECFYIEEQLRKQLRIPIMHDDQHGTAIISSAALLNALDIQKKKIEKAKFVVNGAGAAAMACVRLYIELGAKYENFIMFDKDGVLHKGRTDLDDLKKKFAVDKPDWDLAKAMKDADVFLGLSVGNVVSKEMIKSMAKNPIVFAMANPDPEISYEDAIAVRKDIIMATGRSDYPNMVNNVLGFPYIFRGALDVRATQINEAMKLAAVKALAELARKPVPDVVNLAYNLKNLTYGPDYIIPKPVDPRLLSTVAPAVAKAAIETGVAQRTIDNWDEYVLELNKRLGLDNQLMRIISSKARRAPKRIVFAEADNLKIIKAASIVYDEGIGYPILLGVEEDIKRIAEENSIDISDLPIIDPRSDAYADKREFYGQIFFQKRQRKGFNRYESFKRMKDRNHFGCMMVETGDADAMISGLTRNYADAIKPALQIIGTDEGVKNIAGMYLLLTKRGPLFLADTTINFNPSAEELADITLMVAREVRTFNLTPRIAMLSYSNFGSSNSYEAKLVAEAVQIVKQRNPSLIIDGEMQASLAFNNEILKDNYPFSDLVDQDVNVLIFPNLTSGNIAYNLLKELGGADAIGPILLGLKKPVHVLQLGSSVRSIVNMALIAVVDAQMKCKLDTEAEIQKTKWWKKRRLKKN</sequence>
<evidence type="ECO:0000256" key="4">
    <source>
        <dbReference type="ARBA" id="ARBA00008756"/>
    </source>
</evidence>
<dbReference type="Gene3D" id="3.40.50.10750">
    <property type="entry name" value="Isocitrate/Isopropylmalate dehydrogenase-like"/>
    <property type="match status" value="1"/>
</dbReference>
<dbReference type="SUPFAM" id="SSF53223">
    <property type="entry name" value="Aminoacid dehydrogenase-like, N-terminal domain"/>
    <property type="match status" value="1"/>
</dbReference>
<dbReference type="InterPro" id="IPR002505">
    <property type="entry name" value="PTA_PTB"/>
</dbReference>
<dbReference type="InterPro" id="IPR012301">
    <property type="entry name" value="Malic_N_dom"/>
</dbReference>
<evidence type="ECO:0000256" key="8">
    <source>
        <dbReference type="PIRSR" id="PIRSR036684-1"/>
    </source>
</evidence>
<keyword evidence="7" id="KW-0511">Multifunctional enzyme</keyword>
<comment type="similarity">
    <text evidence="4">In the C-terminal section; belongs to the phosphate acetyltransferase and butyryltransferase family.</text>
</comment>
<comment type="caution">
    <text evidence="13">The sequence shown here is derived from an EMBL/GenBank/DDBJ whole genome shotgun (WGS) entry which is preliminary data.</text>
</comment>
<feature type="active site" description="Proton acceptor" evidence="8">
    <location>
        <position position="125"/>
    </location>
</feature>
<dbReference type="AlphaFoldDB" id="A0A2W7RY70"/>
<evidence type="ECO:0000256" key="7">
    <source>
        <dbReference type="ARBA" id="ARBA00023268"/>
    </source>
</evidence>
<evidence type="ECO:0000256" key="1">
    <source>
        <dbReference type="ARBA" id="ARBA00001936"/>
    </source>
</evidence>
<dbReference type="GO" id="GO:0046872">
    <property type="term" value="F:metal ion binding"/>
    <property type="evidence" value="ECO:0007669"/>
    <property type="project" value="UniProtKB-KW"/>
</dbReference>
<dbReference type="InterPro" id="IPR042113">
    <property type="entry name" value="P_AcTrfase_dom1"/>
</dbReference>
<evidence type="ECO:0000256" key="9">
    <source>
        <dbReference type="PIRSR" id="PIRSR036684-2"/>
    </source>
</evidence>
<dbReference type="PANTHER" id="PTHR43237:SF4">
    <property type="entry name" value="NADP-DEPENDENT MALIC ENZYME"/>
    <property type="match status" value="1"/>
</dbReference>
<dbReference type="InterPro" id="IPR012302">
    <property type="entry name" value="Malic_NAD-bd"/>
</dbReference>
<dbReference type="SMART" id="SM01274">
    <property type="entry name" value="malic"/>
    <property type="match status" value="1"/>
</dbReference>
<dbReference type="GO" id="GO:0016616">
    <property type="term" value="F:oxidoreductase activity, acting on the CH-OH group of donors, NAD or NADP as acceptor"/>
    <property type="evidence" value="ECO:0007669"/>
    <property type="project" value="InterPro"/>
</dbReference>
<dbReference type="CDD" id="cd05311">
    <property type="entry name" value="NAD_bind_2_malic_enz"/>
    <property type="match status" value="1"/>
</dbReference>
<dbReference type="InterPro" id="IPR036291">
    <property type="entry name" value="NAD(P)-bd_dom_sf"/>
</dbReference>
<evidence type="ECO:0000256" key="3">
    <source>
        <dbReference type="ARBA" id="ARBA00007686"/>
    </source>
</evidence>
<dbReference type="SUPFAM" id="SSF53659">
    <property type="entry name" value="Isocitrate/Isopropylmalate dehydrogenase-like"/>
    <property type="match status" value="1"/>
</dbReference>
<comment type="cofactor">
    <cofactor evidence="2">
        <name>Mg(2+)</name>
        <dbReference type="ChEBI" id="CHEBI:18420"/>
    </cofactor>
</comment>
<keyword evidence="5 9" id="KW-0479">Metal-binding</keyword>
<dbReference type="Pfam" id="PF01515">
    <property type="entry name" value="PTA_PTB"/>
    <property type="match status" value="1"/>
</dbReference>
<dbReference type="FunFam" id="3.40.50.720:FF:000095">
    <property type="entry name" value="NADP-dependent malic enzyme"/>
    <property type="match status" value="1"/>
</dbReference>
<dbReference type="PANTHER" id="PTHR43237">
    <property type="entry name" value="NADP-DEPENDENT MALIC ENZYME"/>
    <property type="match status" value="1"/>
</dbReference>
<dbReference type="InterPro" id="IPR046346">
    <property type="entry name" value="Aminoacid_DH-like_N_sf"/>
</dbReference>
<keyword evidence="10" id="KW-0521">NADP</keyword>
<evidence type="ECO:0000256" key="5">
    <source>
        <dbReference type="ARBA" id="ARBA00022723"/>
    </source>
</evidence>
<reference evidence="13 14" key="1">
    <citation type="submission" date="2018-06" db="EMBL/GenBank/DDBJ databases">
        <title>Genomic Encyclopedia of Archaeal and Bacterial Type Strains, Phase II (KMG-II): from individual species to whole genera.</title>
        <authorList>
            <person name="Goeker M."/>
        </authorList>
    </citation>
    <scope>NUCLEOTIDE SEQUENCE [LARGE SCALE GENOMIC DNA]</scope>
    <source>
        <strain evidence="13 14">DSM 23241</strain>
    </source>
</reference>
<dbReference type="Pfam" id="PF00390">
    <property type="entry name" value="malic"/>
    <property type="match status" value="1"/>
</dbReference>
<feature type="domain" description="Malic enzyme NAD-binding" evidence="11">
    <location>
        <begin position="194"/>
        <end position="430"/>
    </location>
</feature>
<feature type="binding site" evidence="9">
    <location>
        <position position="168"/>
    </location>
    <ligand>
        <name>a divalent metal cation</name>
        <dbReference type="ChEBI" id="CHEBI:60240"/>
    </ligand>
</feature>
<dbReference type="GO" id="GO:0016746">
    <property type="term" value="F:acyltransferase activity"/>
    <property type="evidence" value="ECO:0007669"/>
    <property type="project" value="InterPro"/>
</dbReference>
<dbReference type="EMBL" id="QKZV01000003">
    <property type="protein sequence ID" value="PZX63726.1"/>
    <property type="molecule type" value="Genomic_DNA"/>
</dbReference>
<dbReference type="GO" id="GO:0006108">
    <property type="term" value="P:malate metabolic process"/>
    <property type="evidence" value="ECO:0007669"/>
    <property type="project" value="InterPro"/>
</dbReference>
<dbReference type="PIRSF" id="PIRSF036684">
    <property type="entry name" value="ME_PTA"/>
    <property type="match status" value="1"/>
</dbReference>
<dbReference type="Pfam" id="PF03949">
    <property type="entry name" value="Malic_M"/>
    <property type="match status" value="1"/>
</dbReference>
<organism evidence="13 14">
    <name type="scientific">Hydrotalea sandarakina</name>
    <dbReference type="NCBI Taxonomy" id="1004304"/>
    <lineage>
        <taxon>Bacteria</taxon>
        <taxon>Pseudomonadati</taxon>
        <taxon>Bacteroidota</taxon>
        <taxon>Chitinophagia</taxon>
        <taxon>Chitinophagales</taxon>
        <taxon>Chitinophagaceae</taxon>
        <taxon>Hydrotalea</taxon>
    </lineage>
</organism>
<evidence type="ECO:0000259" key="11">
    <source>
        <dbReference type="SMART" id="SM00919"/>
    </source>
</evidence>
<proteinExistence type="inferred from homology"/>
<dbReference type="InterPro" id="IPR037062">
    <property type="entry name" value="Malic_N_dom_sf"/>
</dbReference>
<feature type="domain" description="Malic enzyme N-terminal" evidence="12">
    <location>
        <begin position="49"/>
        <end position="182"/>
    </location>
</feature>
<evidence type="ECO:0000313" key="13">
    <source>
        <dbReference type="EMBL" id="PZX63726.1"/>
    </source>
</evidence>
<dbReference type="Gene3D" id="3.40.50.10950">
    <property type="match status" value="1"/>
</dbReference>